<dbReference type="InterPro" id="IPR015927">
    <property type="entry name" value="Peptidase_S24_S26A/B/C"/>
</dbReference>
<dbReference type="GO" id="GO:0003677">
    <property type="term" value="F:DNA binding"/>
    <property type="evidence" value="ECO:0007669"/>
    <property type="project" value="UniProtKB-KW"/>
</dbReference>
<keyword evidence="1" id="KW-0805">Transcription regulation</keyword>
<dbReference type="Proteomes" id="UP000249518">
    <property type="component" value="Unassembled WGS sequence"/>
</dbReference>
<dbReference type="Pfam" id="PF00717">
    <property type="entry name" value="Peptidase_S24"/>
    <property type="match status" value="1"/>
</dbReference>
<dbReference type="AlphaFoldDB" id="A0A328WQ43"/>
<organism evidence="5 6">
    <name type="scientific">Flavobacterium lacus</name>
    <dbReference type="NCBI Taxonomy" id="1353778"/>
    <lineage>
        <taxon>Bacteria</taxon>
        <taxon>Pseudomonadati</taxon>
        <taxon>Bacteroidota</taxon>
        <taxon>Flavobacteriia</taxon>
        <taxon>Flavobacteriales</taxon>
        <taxon>Flavobacteriaceae</taxon>
        <taxon>Flavobacterium</taxon>
    </lineage>
</organism>
<dbReference type="Pfam" id="PF01381">
    <property type="entry name" value="HTH_3"/>
    <property type="match status" value="1"/>
</dbReference>
<dbReference type="InterPro" id="IPR001387">
    <property type="entry name" value="Cro/C1-type_HTH"/>
</dbReference>
<evidence type="ECO:0000256" key="2">
    <source>
        <dbReference type="ARBA" id="ARBA00023125"/>
    </source>
</evidence>
<feature type="domain" description="HTH cro/C1-type" evidence="4">
    <location>
        <begin position="8"/>
        <end position="62"/>
    </location>
</feature>
<keyword evidence="6" id="KW-1185">Reference proteome</keyword>
<dbReference type="CDD" id="cd00093">
    <property type="entry name" value="HTH_XRE"/>
    <property type="match status" value="1"/>
</dbReference>
<dbReference type="OrthoDB" id="3831186at2"/>
<dbReference type="InterPro" id="IPR010982">
    <property type="entry name" value="Lambda_DNA-bd_dom_sf"/>
</dbReference>
<evidence type="ECO:0000313" key="6">
    <source>
        <dbReference type="Proteomes" id="UP000249518"/>
    </source>
</evidence>
<evidence type="ECO:0000256" key="1">
    <source>
        <dbReference type="ARBA" id="ARBA00023015"/>
    </source>
</evidence>
<dbReference type="SMART" id="SM00530">
    <property type="entry name" value="HTH_XRE"/>
    <property type="match status" value="1"/>
</dbReference>
<dbReference type="SUPFAM" id="SSF47413">
    <property type="entry name" value="lambda repressor-like DNA-binding domains"/>
    <property type="match status" value="1"/>
</dbReference>
<protein>
    <submittedName>
        <fullName evidence="5">Helix-turn-helix protein</fullName>
    </submittedName>
</protein>
<name>A0A328WQ43_9FLAO</name>
<gene>
    <name evidence="5" type="ORF">B0I10_1182</name>
</gene>
<dbReference type="CDD" id="cd06529">
    <property type="entry name" value="S24_LexA-like"/>
    <property type="match status" value="1"/>
</dbReference>
<reference evidence="5 6" key="1">
    <citation type="submission" date="2018-06" db="EMBL/GenBank/DDBJ databases">
        <title>Genomic Encyclopedia of Type Strains, Phase III (KMG-III): the genomes of soil and plant-associated and newly described type strains.</title>
        <authorList>
            <person name="Whitman W."/>
        </authorList>
    </citation>
    <scope>NUCLEOTIDE SEQUENCE [LARGE SCALE GENOMIC DNA]</scope>
    <source>
        <strain evidence="5 6">CGMCC 1.12504</strain>
    </source>
</reference>
<keyword evidence="2" id="KW-0238">DNA-binding</keyword>
<dbReference type="RefSeq" id="WP_112087275.1">
    <property type="nucleotide sequence ID" value="NZ_QLSV01000018.1"/>
</dbReference>
<dbReference type="PANTHER" id="PTHR40661">
    <property type="match status" value="1"/>
</dbReference>
<dbReference type="SUPFAM" id="SSF51306">
    <property type="entry name" value="LexA/Signal peptidase"/>
    <property type="match status" value="1"/>
</dbReference>
<dbReference type="InterPro" id="IPR039418">
    <property type="entry name" value="LexA-like"/>
</dbReference>
<dbReference type="PANTHER" id="PTHR40661:SF1">
    <property type="entry name" value="HTH CRO_C1-TYPE DOMAIN-CONTAINING PROTEIN"/>
    <property type="match status" value="1"/>
</dbReference>
<dbReference type="InterPro" id="IPR036286">
    <property type="entry name" value="LexA/Signal_pep-like_sf"/>
</dbReference>
<dbReference type="Gene3D" id="1.10.260.40">
    <property type="entry name" value="lambda repressor-like DNA-binding domains"/>
    <property type="match status" value="1"/>
</dbReference>
<comment type="caution">
    <text evidence="5">The sequence shown here is derived from an EMBL/GenBank/DDBJ whole genome shotgun (WGS) entry which is preliminary data.</text>
</comment>
<dbReference type="Gene3D" id="2.10.109.10">
    <property type="entry name" value="Umud Fragment, subunit A"/>
    <property type="match status" value="1"/>
</dbReference>
<keyword evidence="3" id="KW-0804">Transcription</keyword>
<evidence type="ECO:0000256" key="3">
    <source>
        <dbReference type="ARBA" id="ARBA00023163"/>
    </source>
</evidence>
<evidence type="ECO:0000313" key="5">
    <source>
        <dbReference type="EMBL" id="RAR46467.1"/>
    </source>
</evidence>
<dbReference type="EMBL" id="QLSV01000018">
    <property type="protein sequence ID" value="RAR46467.1"/>
    <property type="molecule type" value="Genomic_DNA"/>
</dbReference>
<dbReference type="PROSITE" id="PS50943">
    <property type="entry name" value="HTH_CROC1"/>
    <property type="match status" value="1"/>
</dbReference>
<accession>A0A328WQ43</accession>
<evidence type="ECO:0000259" key="4">
    <source>
        <dbReference type="PROSITE" id="PS50943"/>
    </source>
</evidence>
<proteinExistence type="predicted"/>
<sequence length="257" mass="29720">MLYISDNLKWLRSKQNLSQQEAADGMKLPLDRYKKYEYGKNTPPAETLLVISRYYHISIDLLLTVDLRKTPIDNLVQLEDNRIVLPITVNTEGQNLVEIVTHKAKAGYAAGGYADFTFMSQLEHISLPWLNKNEKYRTFPVDGDSMPPHNSKSFIIAKYVEKLGDVVDGKTYIVITTNNEMVYKRLNKNGKNTFTLNSDNTFYKPYEVKFSEIAEIWEYAGSLERENFKPENYSSERLEGIIRKLQGDVMEIRERLG</sequence>